<dbReference type="SMART" id="SM00388">
    <property type="entry name" value="HisKA"/>
    <property type="match status" value="1"/>
</dbReference>
<dbReference type="SUPFAM" id="SSF47384">
    <property type="entry name" value="Homodimeric domain of signal transducing histidine kinase"/>
    <property type="match status" value="1"/>
</dbReference>
<keyword evidence="4" id="KW-0808">Transferase</keyword>
<evidence type="ECO:0000256" key="5">
    <source>
        <dbReference type="ARBA" id="ARBA00022777"/>
    </source>
</evidence>
<comment type="function">
    <text evidence="7">Photoreceptor which exists in two forms that are reversibly interconvertible by light: the R form that absorbs maximally in the red region of the spectrum and the FR form that absorbs maximally in the far-red region.</text>
</comment>
<evidence type="ECO:0000259" key="11">
    <source>
        <dbReference type="PROSITE" id="PS50110"/>
    </source>
</evidence>
<dbReference type="RefSeq" id="WP_190836493.1">
    <property type="nucleotide sequence ID" value="NZ_CAWPPI010000110.1"/>
</dbReference>
<dbReference type="Gene3D" id="1.10.287.130">
    <property type="match status" value="1"/>
</dbReference>
<feature type="domain" description="Response regulatory" evidence="11">
    <location>
        <begin position="8"/>
        <end position="130"/>
    </location>
</feature>
<dbReference type="CDD" id="cd00075">
    <property type="entry name" value="HATPase"/>
    <property type="match status" value="1"/>
</dbReference>
<feature type="domain" description="Histidine kinase" evidence="10">
    <location>
        <begin position="174"/>
        <end position="388"/>
    </location>
</feature>
<dbReference type="Gene3D" id="3.40.50.2300">
    <property type="match status" value="1"/>
</dbReference>
<reference evidence="12" key="1">
    <citation type="submission" date="2020-09" db="EMBL/GenBank/DDBJ databases">
        <title>Iningainema tapete sp. nov. (Scytonemataceae, Cyanobacteria) from greenhouses in central Florida (USA) produces two types of nodularin with biosynthetic potential for microcystin-LR and anabaenopeptins.</title>
        <authorList>
            <person name="Berthold D.E."/>
            <person name="Lefler F.W."/>
            <person name="Huang I.-S."/>
            <person name="Abdulla H."/>
            <person name="Zimba P.V."/>
            <person name="Laughinghouse H.D. IV."/>
        </authorList>
    </citation>
    <scope>NUCLEOTIDE SEQUENCE</scope>
    <source>
        <strain evidence="12">BLCCT55</strain>
    </source>
</reference>
<dbReference type="InterPro" id="IPR003661">
    <property type="entry name" value="HisK_dim/P_dom"/>
</dbReference>
<dbReference type="EMBL" id="JACXAE010000110">
    <property type="protein sequence ID" value="MBD2777425.1"/>
    <property type="molecule type" value="Genomic_DNA"/>
</dbReference>
<evidence type="ECO:0000256" key="7">
    <source>
        <dbReference type="ARBA" id="ARBA00055745"/>
    </source>
</evidence>
<dbReference type="InterPro" id="IPR005467">
    <property type="entry name" value="His_kinase_dom"/>
</dbReference>
<gene>
    <name evidence="12" type="ORF">ICL16_36600</name>
</gene>
<sequence length="388" mass="43416">MAASSEVKILLIEDNLAEARLLQEFIKQAESTEFSIVHVKRLREALNELRKGSVLPNPYNIILLDLTLPDSQGLASLAPLMNFAPSLPIVVLTNTNDDELALEAVRQGAQDYLVKRQVNPEVLIRSLRYAIERKQVLESLRAVNQNLEIRVEERTAELVKVQEINQFKTEFVSMLSHDIRNPLNTILLVAGLLQNSGDKLPQEKKLSHFQLMRSAIKNMAQLLDEVSFIGKADSGKLQCEYELIDLEAFCRQLVEEAQLSTGEKHLNIVFSCFGVGEALCDESLLRHILSNLLSNAIKYSLPNSTVLFELISQDKRVIFRIQDEGIGIPEEDRQRLFQPFHRATNVSRIPGTGLGLAIVKKCVEAHGGEISFHSEVGVGTTFTVTLPL</sequence>
<dbReference type="InterPro" id="IPR036890">
    <property type="entry name" value="HATPase_C_sf"/>
</dbReference>
<comment type="caution">
    <text evidence="12">The sequence shown here is derived from an EMBL/GenBank/DDBJ whole genome shotgun (WGS) entry which is preliminary data.</text>
</comment>
<evidence type="ECO:0000256" key="3">
    <source>
        <dbReference type="ARBA" id="ARBA00022553"/>
    </source>
</evidence>
<dbReference type="PANTHER" id="PTHR43711:SF26">
    <property type="entry name" value="SENSOR HISTIDINE KINASE RCSC"/>
    <property type="match status" value="1"/>
</dbReference>
<dbReference type="Pfam" id="PF00072">
    <property type="entry name" value="Response_reg"/>
    <property type="match status" value="1"/>
</dbReference>
<proteinExistence type="predicted"/>
<dbReference type="Pfam" id="PF00512">
    <property type="entry name" value="HisKA"/>
    <property type="match status" value="1"/>
</dbReference>
<dbReference type="SUPFAM" id="SSF55874">
    <property type="entry name" value="ATPase domain of HSP90 chaperone/DNA topoisomerase II/histidine kinase"/>
    <property type="match status" value="1"/>
</dbReference>
<dbReference type="SUPFAM" id="SSF52172">
    <property type="entry name" value="CheY-like"/>
    <property type="match status" value="1"/>
</dbReference>
<evidence type="ECO:0000256" key="4">
    <source>
        <dbReference type="ARBA" id="ARBA00022679"/>
    </source>
</evidence>
<accession>A0A8J6XIG3</accession>
<dbReference type="FunFam" id="3.30.565.10:FF:000006">
    <property type="entry name" value="Sensor histidine kinase WalK"/>
    <property type="match status" value="1"/>
</dbReference>
<dbReference type="Pfam" id="PF02518">
    <property type="entry name" value="HATPase_c"/>
    <property type="match status" value="1"/>
</dbReference>
<dbReference type="InterPro" id="IPR050736">
    <property type="entry name" value="Sensor_HK_Regulatory"/>
</dbReference>
<dbReference type="CDD" id="cd00082">
    <property type="entry name" value="HisKA"/>
    <property type="match status" value="1"/>
</dbReference>
<dbReference type="InterPro" id="IPR003594">
    <property type="entry name" value="HATPase_dom"/>
</dbReference>
<dbReference type="SMART" id="SM00448">
    <property type="entry name" value="REC"/>
    <property type="match status" value="1"/>
</dbReference>
<keyword evidence="3 8" id="KW-0597">Phosphoprotein</keyword>
<feature type="modified residue" description="4-aspartylphosphate" evidence="8">
    <location>
        <position position="65"/>
    </location>
</feature>
<keyword evidence="6" id="KW-0902">Two-component regulatory system</keyword>
<evidence type="ECO:0000256" key="9">
    <source>
        <dbReference type="SAM" id="Coils"/>
    </source>
</evidence>
<dbReference type="Proteomes" id="UP000629098">
    <property type="component" value="Unassembled WGS sequence"/>
</dbReference>
<comment type="catalytic activity">
    <reaction evidence="1">
        <text>ATP + protein L-histidine = ADP + protein N-phospho-L-histidine.</text>
        <dbReference type="EC" id="2.7.13.3"/>
    </reaction>
</comment>
<organism evidence="12 13">
    <name type="scientific">Iningainema tapete BLCC-T55</name>
    <dbReference type="NCBI Taxonomy" id="2748662"/>
    <lineage>
        <taxon>Bacteria</taxon>
        <taxon>Bacillati</taxon>
        <taxon>Cyanobacteriota</taxon>
        <taxon>Cyanophyceae</taxon>
        <taxon>Nostocales</taxon>
        <taxon>Scytonemataceae</taxon>
        <taxon>Iningainema tapete</taxon>
    </lineage>
</organism>
<evidence type="ECO:0000256" key="8">
    <source>
        <dbReference type="PROSITE-ProRule" id="PRU00169"/>
    </source>
</evidence>
<dbReference type="InterPro" id="IPR004358">
    <property type="entry name" value="Sig_transdc_His_kin-like_C"/>
</dbReference>
<dbReference type="PROSITE" id="PS50110">
    <property type="entry name" value="RESPONSE_REGULATORY"/>
    <property type="match status" value="1"/>
</dbReference>
<dbReference type="PROSITE" id="PS50109">
    <property type="entry name" value="HIS_KIN"/>
    <property type="match status" value="1"/>
</dbReference>
<evidence type="ECO:0000256" key="6">
    <source>
        <dbReference type="ARBA" id="ARBA00023012"/>
    </source>
</evidence>
<dbReference type="GO" id="GO:0000155">
    <property type="term" value="F:phosphorelay sensor kinase activity"/>
    <property type="evidence" value="ECO:0007669"/>
    <property type="project" value="InterPro"/>
</dbReference>
<dbReference type="SMART" id="SM00387">
    <property type="entry name" value="HATPase_c"/>
    <property type="match status" value="1"/>
</dbReference>
<dbReference type="AlphaFoldDB" id="A0A8J6XIG3"/>
<dbReference type="PRINTS" id="PR00344">
    <property type="entry name" value="BCTRLSENSOR"/>
</dbReference>
<keyword evidence="5" id="KW-0418">Kinase</keyword>
<protein>
    <recommendedName>
        <fullName evidence="2">histidine kinase</fullName>
        <ecNumber evidence="2">2.7.13.3</ecNumber>
    </recommendedName>
</protein>
<dbReference type="InterPro" id="IPR036097">
    <property type="entry name" value="HisK_dim/P_sf"/>
</dbReference>
<evidence type="ECO:0000313" key="12">
    <source>
        <dbReference type="EMBL" id="MBD2777425.1"/>
    </source>
</evidence>
<keyword evidence="9" id="KW-0175">Coiled coil</keyword>
<evidence type="ECO:0000259" key="10">
    <source>
        <dbReference type="PROSITE" id="PS50109"/>
    </source>
</evidence>
<dbReference type="InterPro" id="IPR001789">
    <property type="entry name" value="Sig_transdc_resp-reg_receiver"/>
</dbReference>
<name>A0A8J6XIG3_9CYAN</name>
<keyword evidence="13" id="KW-1185">Reference proteome</keyword>
<dbReference type="Gene3D" id="3.30.565.10">
    <property type="entry name" value="Histidine kinase-like ATPase, C-terminal domain"/>
    <property type="match status" value="1"/>
</dbReference>
<dbReference type="InterPro" id="IPR011006">
    <property type="entry name" value="CheY-like_superfamily"/>
</dbReference>
<evidence type="ECO:0000256" key="2">
    <source>
        <dbReference type="ARBA" id="ARBA00012438"/>
    </source>
</evidence>
<evidence type="ECO:0000256" key="1">
    <source>
        <dbReference type="ARBA" id="ARBA00000085"/>
    </source>
</evidence>
<evidence type="ECO:0000313" key="13">
    <source>
        <dbReference type="Proteomes" id="UP000629098"/>
    </source>
</evidence>
<dbReference type="EC" id="2.7.13.3" evidence="2"/>
<feature type="coiled-coil region" evidence="9">
    <location>
        <begin position="137"/>
        <end position="164"/>
    </location>
</feature>
<dbReference type="PANTHER" id="PTHR43711">
    <property type="entry name" value="TWO-COMPONENT HISTIDINE KINASE"/>
    <property type="match status" value="1"/>
</dbReference>